<feature type="compositionally biased region" description="Acidic residues" evidence="6">
    <location>
        <begin position="281"/>
        <end position="291"/>
    </location>
</feature>
<feature type="compositionally biased region" description="Low complexity" evidence="6">
    <location>
        <begin position="1"/>
        <end position="15"/>
    </location>
</feature>
<feature type="region of interest" description="Disordered" evidence="6">
    <location>
        <begin position="160"/>
        <end position="193"/>
    </location>
</feature>
<keyword evidence="5" id="KW-0539">Nucleus</keyword>
<evidence type="ECO:0000256" key="1">
    <source>
        <dbReference type="ARBA" id="ARBA00004123"/>
    </source>
</evidence>
<dbReference type="PANTHER" id="PTHR46481:SF10">
    <property type="entry name" value="ZINC FINGER BED DOMAIN-CONTAINING PROTEIN 39"/>
    <property type="match status" value="1"/>
</dbReference>
<evidence type="ECO:0000256" key="6">
    <source>
        <dbReference type="SAM" id="MobiDB-lite"/>
    </source>
</evidence>
<gene>
    <name evidence="7" type="ORF">R3P38DRAFT_2790675</name>
</gene>
<dbReference type="AlphaFoldDB" id="A0AAW0AK60"/>
<dbReference type="GO" id="GO:0005634">
    <property type="term" value="C:nucleus"/>
    <property type="evidence" value="ECO:0007669"/>
    <property type="project" value="UniProtKB-SubCell"/>
</dbReference>
<sequence length="700" mass="77906">MANKPAPLKAPNLKPTRVRTASKRLVDDSNSEAPSAAHHSIVDQTQARLDTAATIAHLIQDIEDLDALLPDTIAEGTEADENDYPRLGLRLSREDNQCRDANGRLRHVRRGDLGMLMVAQYLRDVKWGVPAMNLPGVLLQLERVVKEMEILSGVDRAEVRKKRGAAATKSKPSARKAGGAAASPSAPAPPGQTDAFEQLFQATLGGETKRHDKSYKPKNTDPTLSEEEEDDFMDVDGDEPPSNDSKKRKIIVVDGVPQAPGPKKKKKTKKTAPPAPPPEIEVIEVDDESEDEVRVGGKRGPASNTRLHYSEPTAVNNGGDKRWSFKCQHKGCTKVITFKRTVSKTQHFSEQRPAPNLGNLATQLKDVHEGEPPPSGAKPGVVHDDYLCLDHRRRPPTGETPGIQRLFSFLQTRYLLPSDTTEVKAKIAVATDTWTTRAMTYTFAGTIGSWISSEWELVQRVLDFHPIEDKEHQGEYAALGLAKQLNELQALEKISFPIDGLNYLAEDFLYLIAVALDNASPNTVLVMSLSKLLMKKFDIQFVPANSQIHCLAHVVNLVVQKILAALDATDATDEYLNNKYLPFHYDPQVDPEQIRLEEEVFTKEDDEGDEEDEAAELLAGILDDEYAEMSPLQKLRTATTKICSSPQRRKRFRATAERMYGDEKAPSGRPLASLMVVRDVRHRWNYTHAMIKRGYRYLGL</sequence>
<feature type="compositionally biased region" description="Acidic residues" evidence="6">
    <location>
        <begin position="224"/>
        <end position="241"/>
    </location>
</feature>
<dbReference type="GO" id="GO:0008270">
    <property type="term" value="F:zinc ion binding"/>
    <property type="evidence" value="ECO:0007669"/>
    <property type="project" value="UniProtKB-KW"/>
</dbReference>
<evidence type="ECO:0008006" key="9">
    <source>
        <dbReference type="Google" id="ProtNLM"/>
    </source>
</evidence>
<organism evidence="7 8">
    <name type="scientific">Favolaschia claudopus</name>
    <dbReference type="NCBI Taxonomy" id="2862362"/>
    <lineage>
        <taxon>Eukaryota</taxon>
        <taxon>Fungi</taxon>
        <taxon>Dikarya</taxon>
        <taxon>Basidiomycota</taxon>
        <taxon>Agaricomycotina</taxon>
        <taxon>Agaricomycetes</taxon>
        <taxon>Agaricomycetidae</taxon>
        <taxon>Agaricales</taxon>
        <taxon>Marasmiineae</taxon>
        <taxon>Mycenaceae</taxon>
        <taxon>Favolaschia</taxon>
    </lineage>
</organism>
<reference evidence="7 8" key="1">
    <citation type="journal article" date="2024" name="J Genomics">
        <title>Draft genome sequencing and assembly of Favolaschia claudopus CIRM-BRFM 2984 isolated from oak limbs.</title>
        <authorList>
            <person name="Navarro D."/>
            <person name="Drula E."/>
            <person name="Chaduli D."/>
            <person name="Cazenave R."/>
            <person name="Ahrendt S."/>
            <person name="Wang J."/>
            <person name="Lipzen A."/>
            <person name="Daum C."/>
            <person name="Barry K."/>
            <person name="Grigoriev I.V."/>
            <person name="Favel A."/>
            <person name="Rosso M.N."/>
            <person name="Martin F."/>
        </authorList>
    </citation>
    <scope>NUCLEOTIDE SEQUENCE [LARGE SCALE GENOMIC DNA]</scope>
    <source>
        <strain evidence="7 8">CIRM-BRFM 2984</strain>
    </source>
</reference>
<protein>
    <recommendedName>
        <fullName evidence="9">Transposase</fullName>
    </recommendedName>
</protein>
<feature type="region of interest" description="Disordered" evidence="6">
    <location>
        <begin position="205"/>
        <end position="313"/>
    </location>
</feature>
<dbReference type="PANTHER" id="PTHR46481">
    <property type="entry name" value="ZINC FINGER BED DOMAIN-CONTAINING PROTEIN 4"/>
    <property type="match status" value="1"/>
</dbReference>
<dbReference type="EMBL" id="JAWWNJ010000065">
    <property type="protein sequence ID" value="KAK7012413.1"/>
    <property type="molecule type" value="Genomic_DNA"/>
</dbReference>
<comment type="subcellular location">
    <subcellularLocation>
        <location evidence="1">Nucleus</location>
    </subcellularLocation>
</comment>
<evidence type="ECO:0000256" key="4">
    <source>
        <dbReference type="ARBA" id="ARBA00022833"/>
    </source>
</evidence>
<accession>A0AAW0AK60</accession>
<feature type="compositionally biased region" description="Low complexity" evidence="6">
    <location>
        <begin position="169"/>
        <end position="185"/>
    </location>
</feature>
<keyword evidence="4" id="KW-0862">Zinc</keyword>
<comment type="caution">
    <text evidence="7">The sequence shown here is derived from an EMBL/GenBank/DDBJ whole genome shotgun (WGS) entry which is preliminary data.</text>
</comment>
<dbReference type="SUPFAM" id="SSF53098">
    <property type="entry name" value="Ribonuclease H-like"/>
    <property type="match status" value="1"/>
</dbReference>
<feature type="compositionally biased region" description="Basic and acidic residues" evidence="6">
    <location>
        <begin position="207"/>
        <end position="219"/>
    </location>
</feature>
<proteinExistence type="predicted"/>
<name>A0AAW0AK60_9AGAR</name>
<keyword evidence="2" id="KW-0479">Metal-binding</keyword>
<keyword evidence="8" id="KW-1185">Reference proteome</keyword>
<evidence type="ECO:0000313" key="7">
    <source>
        <dbReference type="EMBL" id="KAK7012413.1"/>
    </source>
</evidence>
<keyword evidence="3" id="KW-0863">Zinc-finger</keyword>
<evidence type="ECO:0000256" key="3">
    <source>
        <dbReference type="ARBA" id="ARBA00022771"/>
    </source>
</evidence>
<dbReference type="InterPro" id="IPR012337">
    <property type="entry name" value="RNaseH-like_sf"/>
</dbReference>
<feature type="region of interest" description="Disordered" evidence="6">
    <location>
        <begin position="1"/>
        <end position="42"/>
    </location>
</feature>
<evidence type="ECO:0000313" key="8">
    <source>
        <dbReference type="Proteomes" id="UP001362999"/>
    </source>
</evidence>
<dbReference type="Proteomes" id="UP001362999">
    <property type="component" value="Unassembled WGS sequence"/>
</dbReference>
<evidence type="ECO:0000256" key="5">
    <source>
        <dbReference type="ARBA" id="ARBA00023242"/>
    </source>
</evidence>
<evidence type="ECO:0000256" key="2">
    <source>
        <dbReference type="ARBA" id="ARBA00022723"/>
    </source>
</evidence>
<dbReference type="InterPro" id="IPR052035">
    <property type="entry name" value="ZnF_BED_domain_contain"/>
</dbReference>